<sequence length="240" mass="26546">MPKLETLKKNNKGQILVLILVFGGIFILILASTLGFILSQYRYNLKNVSKYKALSIAEAGVNYYRWYLAHRPGDLSDPGGPEHEYFDPQGQAIGRFSLEISGQKQCDVINKIVITSTGWTYDFPSLKRKVRVQYAQPSIAEFSTITNSDVWVGSDVEVKGRYHNNGGIRMDGENDSLMTSAKASWTCTSSFGCTTCQSPCQKEGSLCKCPGIFGAGEGQEKGLWKFPTEPIDFQGISTDL</sequence>
<evidence type="ECO:0008006" key="4">
    <source>
        <dbReference type="Google" id="ProtNLM"/>
    </source>
</evidence>
<reference evidence="2 3" key="1">
    <citation type="submission" date="2017-09" db="EMBL/GenBank/DDBJ databases">
        <title>Depth-based differentiation of microbial function through sediment-hosted aquifers and enrichment of novel symbionts in the deep terrestrial subsurface.</title>
        <authorList>
            <person name="Probst A.J."/>
            <person name="Ladd B."/>
            <person name="Jarett J.K."/>
            <person name="Geller-Mcgrath D.E."/>
            <person name="Sieber C.M."/>
            <person name="Emerson J.B."/>
            <person name="Anantharaman K."/>
            <person name="Thomas B.C."/>
            <person name="Malmstrom R."/>
            <person name="Stieglmeier M."/>
            <person name="Klingl A."/>
            <person name="Woyke T."/>
            <person name="Ryan C.M."/>
            <person name="Banfield J.F."/>
        </authorList>
    </citation>
    <scope>NUCLEOTIDE SEQUENCE [LARGE SCALE GENOMIC DNA]</scope>
    <source>
        <strain evidence="2">CG23_combo_of_CG06-09_8_20_14_all_36_12</strain>
    </source>
</reference>
<gene>
    <name evidence="2" type="ORF">COX34_01860</name>
</gene>
<keyword evidence="1" id="KW-1133">Transmembrane helix</keyword>
<dbReference type="EMBL" id="PCRS01000033">
    <property type="protein sequence ID" value="PIP24865.1"/>
    <property type="molecule type" value="Genomic_DNA"/>
</dbReference>
<protein>
    <recommendedName>
        <fullName evidence="4">Type 4 fimbrial biogenesis protein PilX N-terminal domain-containing protein</fullName>
    </recommendedName>
</protein>
<organism evidence="2 3">
    <name type="scientific">Candidatus Nealsonbacteria bacterium CG23_combo_of_CG06-09_8_20_14_all_36_12</name>
    <dbReference type="NCBI Taxonomy" id="1974718"/>
    <lineage>
        <taxon>Bacteria</taxon>
        <taxon>Candidatus Nealsoniibacteriota</taxon>
    </lineage>
</organism>
<dbReference type="AlphaFoldDB" id="A0A2G9Z040"/>
<feature type="transmembrane region" description="Helical" evidence="1">
    <location>
        <begin position="15"/>
        <end position="38"/>
    </location>
</feature>
<comment type="caution">
    <text evidence="2">The sequence shown here is derived from an EMBL/GenBank/DDBJ whole genome shotgun (WGS) entry which is preliminary data.</text>
</comment>
<name>A0A2G9Z040_9BACT</name>
<proteinExistence type="predicted"/>
<keyword evidence="1" id="KW-0472">Membrane</keyword>
<evidence type="ECO:0000256" key="1">
    <source>
        <dbReference type="SAM" id="Phobius"/>
    </source>
</evidence>
<keyword evidence="1" id="KW-0812">Transmembrane</keyword>
<accession>A0A2G9Z040</accession>
<feature type="non-terminal residue" evidence="2">
    <location>
        <position position="240"/>
    </location>
</feature>
<evidence type="ECO:0000313" key="3">
    <source>
        <dbReference type="Proteomes" id="UP000228681"/>
    </source>
</evidence>
<dbReference type="Proteomes" id="UP000228681">
    <property type="component" value="Unassembled WGS sequence"/>
</dbReference>
<evidence type="ECO:0000313" key="2">
    <source>
        <dbReference type="EMBL" id="PIP24865.1"/>
    </source>
</evidence>